<keyword evidence="2" id="KW-1185">Reference proteome</keyword>
<evidence type="ECO:0000313" key="2">
    <source>
        <dbReference type="Proteomes" id="UP000194236"/>
    </source>
</evidence>
<dbReference type="Proteomes" id="UP000194236">
    <property type="component" value="Unassembled WGS sequence"/>
</dbReference>
<dbReference type="AlphaFoldDB" id="A0A1Y3AXK2"/>
<proteinExistence type="predicted"/>
<feature type="non-terminal residue" evidence="1">
    <location>
        <position position="92"/>
    </location>
</feature>
<reference evidence="1 2" key="1">
    <citation type="submission" date="2017-03" db="EMBL/GenBank/DDBJ databases">
        <title>Genome Survey of Euroglyphus maynei.</title>
        <authorList>
            <person name="Arlian L.G."/>
            <person name="Morgan M.S."/>
            <person name="Rider S.D."/>
        </authorList>
    </citation>
    <scope>NUCLEOTIDE SEQUENCE [LARGE SCALE GENOMIC DNA]</scope>
    <source>
        <strain evidence="1">Arlian Lab</strain>
        <tissue evidence="1">Whole body</tissue>
    </source>
</reference>
<organism evidence="1 2">
    <name type="scientific">Euroglyphus maynei</name>
    <name type="common">Mayne's house dust mite</name>
    <dbReference type="NCBI Taxonomy" id="6958"/>
    <lineage>
        <taxon>Eukaryota</taxon>
        <taxon>Metazoa</taxon>
        <taxon>Ecdysozoa</taxon>
        <taxon>Arthropoda</taxon>
        <taxon>Chelicerata</taxon>
        <taxon>Arachnida</taxon>
        <taxon>Acari</taxon>
        <taxon>Acariformes</taxon>
        <taxon>Sarcoptiformes</taxon>
        <taxon>Astigmata</taxon>
        <taxon>Psoroptidia</taxon>
        <taxon>Analgoidea</taxon>
        <taxon>Pyroglyphidae</taxon>
        <taxon>Pyroglyphinae</taxon>
        <taxon>Euroglyphus</taxon>
    </lineage>
</organism>
<gene>
    <name evidence="1" type="ORF">BLA29_013518</name>
</gene>
<accession>A0A1Y3AXK2</accession>
<sequence>MYPLKLPSKNRFIYLYIKIMTMAKIIMIIPTKILMIIHIRIITKILTIIHTKIRTKILTIIHTKIRIKIRTKIHTKIQDMIIMIVIVMVLNT</sequence>
<comment type="caution">
    <text evidence="1">The sequence shown here is derived from an EMBL/GenBank/DDBJ whole genome shotgun (WGS) entry which is preliminary data.</text>
</comment>
<evidence type="ECO:0000313" key="1">
    <source>
        <dbReference type="EMBL" id="OTF73240.1"/>
    </source>
</evidence>
<protein>
    <submittedName>
        <fullName evidence="1">Uncharacterized protein</fullName>
    </submittedName>
</protein>
<name>A0A1Y3AXK2_EURMA</name>
<dbReference type="EMBL" id="MUJZ01052502">
    <property type="protein sequence ID" value="OTF73240.1"/>
    <property type="molecule type" value="Genomic_DNA"/>
</dbReference>